<gene>
    <name evidence="1" type="ORF">ACFQRF_08875</name>
</gene>
<dbReference type="EMBL" id="JBHTBH010000003">
    <property type="protein sequence ID" value="MFC7327855.1"/>
    <property type="molecule type" value="Genomic_DNA"/>
</dbReference>
<protein>
    <submittedName>
        <fullName evidence="1">Uncharacterized protein</fullName>
    </submittedName>
</protein>
<proteinExistence type="predicted"/>
<dbReference type="Proteomes" id="UP001596540">
    <property type="component" value="Unassembled WGS sequence"/>
</dbReference>
<name>A0ABW2KFH9_9ACTN</name>
<keyword evidence="2" id="KW-1185">Reference proteome</keyword>
<comment type="caution">
    <text evidence="1">The sequence shown here is derived from an EMBL/GenBank/DDBJ whole genome shotgun (WGS) entry which is preliminary data.</text>
</comment>
<evidence type="ECO:0000313" key="2">
    <source>
        <dbReference type="Proteomes" id="UP001596540"/>
    </source>
</evidence>
<sequence length="212" mass="22917">MECERLGVTEFRVVPNGDRVWVCQECDAMWREGDDRRAPCFADVLRYLAEFGLTAAALDPVRSATGAPPYQRAWRALRDLVGEGRLSVLRVGGYAGEARDAVGPWGPDAPPLNAAQEIPADPGPVRLRLSGGVVVELAVEVPGGPLPMPGALDHESGPDFALLSRADVESVLRRVRARTWETPDGLGFDTGRFHGEVVLTTDRPSALRVRPA</sequence>
<evidence type="ECO:0000313" key="1">
    <source>
        <dbReference type="EMBL" id="MFC7327855.1"/>
    </source>
</evidence>
<reference evidence="2" key="1">
    <citation type="journal article" date="2019" name="Int. J. Syst. Evol. Microbiol.">
        <title>The Global Catalogue of Microorganisms (GCM) 10K type strain sequencing project: providing services to taxonomists for standard genome sequencing and annotation.</title>
        <authorList>
            <consortium name="The Broad Institute Genomics Platform"/>
            <consortium name="The Broad Institute Genome Sequencing Center for Infectious Disease"/>
            <person name="Wu L."/>
            <person name="Ma J."/>
        </authorList>
    </citation>
    <scope>NUCLEOTIDE SEQUENCE [LARGE SCALE GENOMIC DNA]</scope>
    <source>
        <strain evidence="2">CGMCC 4.7382</strain>
    </source>
</reference>
<organism evidence="1 2">
    <name type="scientific">Marinactinospora rubrisoli</name>
    <dbReference type="NCBI Taxonomy" id="2715399"/>
    <lineage>
        <taxon>Bacteria</taxon>
        <taxon>Bacillati</taxon>
        <taxon>Actinomycetota</taxon>
        <taxon>Actinomycetes</taxon>
        <taxon>Streptosporangiales</taxon>
        <taxon>Nocardiopsidaceae</taxon>
        <taxon>Marinactinospora</taxon>
    </lineage>
</organism>
<accession>A0ABW2KFH9</accession>